<feature type="chain" id="PRO_5009928313" evidence="1">
    <location>
        <begin position="22"/>
        <end position="315"/>
    </location>
</feature>
<keyword evidence="3" id="KW-1185">Reference proteome</keyword>
<evidence type="ECO:0000313" key="2">
    <source>
        <dbReference type="EMBL" id="SHM97065.1"/>
    </source>
</evidence>
<dbReference type="EMBL" id="FRBT01000017">
    <property type="protein sequence ID" value="SHM97065.1"/>
    <property type="molecule type" value="Genomic_DNA"/>
</dbReference>
<dbReference type="AlphaFoldDB" id="A0A1M7N0Q1"/>
<accession>A0A1M7N0Q1</accession>
<name>A0A1M7N0Q1_9FLAO</name>
<dbReference type="Proteomes" id="UP000184028">
    <property type="component" value="Unassembled WGS sequence"/>
</dbReference>
<evidence type="ECO:0000313" key="3">
    <source>
        <dbReference type="Proteomes" id="UP000184028"/>
    </source>
</evidence>
<reference evidence="3" key="1">
    <citation type="submission" date="2016-11" db="EMBL/GenBank/DDBJ databases">
        <authorList>
            <person name="Varghese N."/>
            <person name="Submissions S."/>
        </authorList>
    </citation>
    <scope>NUCLEOTIDE SEQUENCE [LARGE SCALE GENOMIC DNA]</scope>
    <source>
        <strain evidence="3">DSM 24724</strain>
    </source>
</reference>
<dbReference type="RefSeq" id="WP_068845919.1">
    <property type="nucleotide sequence ID" value="NZ_FRBT01000017.1"/>
</dbReference>
<proteinExistence type="predicted"/>
<dbReference type="STRING" id="946677.SAMN05444484_11717"/>
<dbReference type="OrthoDB" id="9808753at2"/>
<protein>
    <submittedName>
        <fullName evidence="2">Uncharacterized protein</fullName>
    </submittedName>
</protein>
<sequence length="315" mass="35436">MISKIKFISVFILFLSININAQITQVAGDYKVIDIGDNGVGDFTRNLILLHEMYNGTLIGMNNAVGTVTAFRGTVSSLNRTNILEINSSSAYDGTSASIRTIDNNGNWALKTCIYNGKKYLAVDVPYGHSYHDRGYKFSGWTKSTAENMKSVAYEINGLPVNSNILSNIQDYISNMNETHQVNNYLIMGNNVGIGTMSPDEKLTVKGKIHTQEVRVDMAGPLVPDYVFANDYKLKSLQEVEDFIKENKHLPEVPSAQEIEKNGLMLAEMNMNLLKKIEEMTLYMIEQEKKNNQQSKEIEFLYKKLSKIEDSLNSK</sequence>
<organism evidence="2 3">
    <name type="scientific">Flavobacterium chilense</name>
    <dbReference type="NCBI Taxonomy" id="946677"/>
    <lineage>
        <taxon>Bacteria</taxon>
        <taxon>Pseudomonadati</taxon>
        <taxon>Bacteroidota</taxon>
        <taxon>Flavobacteriia</taxon>
        <taxon>Flavobacteriales</taxon>
        <taxon>Flavobacteriaceae</taxon>
        <taxon>Flavobacterium</taxon>
    </lineage>
</organism>
<feature type="signal peptide" evidence="1">
    <location>
        <begin position="1"/>
        <end position="21"/>
    </location>
</feature>
<gene>
    <name evidence="2" type="ORF">SAMN05444484_11717</name>
</gene>
<keyword evidence="1" id="KW-0732">Signal</keyword>
<evidence type="ECO:0000256" key="1">
    <source>
        <dbReference type="SAM" id="SignalP"/>
    </source>
</evidence>